<evidence type="ECO:0000256" key="1">
    <source>
        <dbReference type="SAM" id="MobiDB-lite"/>
    </source>
</evidence>
<dbReference type="OrthoDB" id="7566033at2"/>
<dbReference type="KEGG" id="dch:SY84_05595"/>
<protein>
    <submittedName>
        <fullName evidence="2">Transcriptional regulator</fullName>
    </submittedName>
</protein>
<dbReference type="PATRIC" id="fig|1309411.5.peg.1147"/>
<feature type="region of interest" description="Disordered" evidence="1">
    <location>
        <begin position="144"/>
        <end position="170"/>
    </location>
</feature>
<dbReference type="EMBL" id="CP011389">
    <property type="protein sequence ID" value="AKH16615.1"/>
    <property type="molecule type" value="Genomic_DNA"/>
</dbReference>
<reference evidence="2 3" key="1">
    <citation type="submission" date="2015-01" db="EMBL/GenBank/DDBJ databases">
        <title>Deinococcus soli/N5/whole genome sequencing.</title>
        <authorList>
            <person name="Kim M.K."/>
            <person name="Srinivasan S."/>
            <person name="Lee J.-J."/>
        </authorList>
    </citation>
    <scope>NUCLEOTIDE SEQUENCE [LARGE SCALE GENOMIC DNA]</scope>
    <source>
        <strain evidence="2 3">N5</strain>
    </source>
</reference>
<evidence type="ECO:0000313" key="2">
    <source>
        <dbReference type="EMBL" id="AKH16615.1"/>
    </source>
</evidence>
<organism evidence="2 3">
    <name type="scientific">Deinococcus soli</name>
    <name type="common">ex Cha et al. 2016</name>
    <dbReference type="NCBI Taxonomy" id="1309411"/>
    <lineage>
        <taxon>Bacteria</taxon>
        <taxon>Thermotogati</taxon>
        <taxon>Deinococcota</taxon>
        <taxon>Deinococci</taxon>
        <taxon>Deinococcales</taxon>
        <taxon>Deinococcaceae</taxon>
        <taxon>Deinococcus</taxon>
    </lineage>
</organism>
<name>A0A0F7JQ70_9DEIO</name>
<evidence type="ECO:0000313" key="3">
    <source>
        <dbReference type="Proteomes" id="UP000034024"/>
    </source>
</evidence>
<dbReference type="RefSeq" id="WP_046843189.1">
    <property type="nucleotide sequence ID" value="NZ_CP011389.1"/>
</dbReference>
<dbReference type="AlphaFoldDB" id="A0A0F7JQ70"/>
<gene>
    <name evidence="2" type="ORF">SY84_05595</name>
</gene>
<sequence>MTRNATTVPDHRPARLTAELGGPFAVFLIGARVNQPWNVSAWLPVFRAMPRMLRELQARPELGLLGGQTHGGTLIQYWRSAEHLHAYAHARDHAHLPAWRAFNQAARRHPGAVGIWHETYLIQPGAYETLYVDMPPFGLGRAGTLHPATGRRQSAQGRLTGPPTDVGAGT</sequence>
<dbReference type="InterPro" id="IPR025444">
    <property type="entry name" value="Monooxy_af470"/>
</dbReference>
<accession>A0A0F7JQ70</accession>
<dbReference type="Pfam" id="PF13826">
    <property type="entry name" value="Monooxy_af470-like"/>
    <property type="match status" value="1"/>
</dbReference>
<keyword evidence="3" id="KW-1185">Reference proteome</keyword>
<dbReference type="Proteomes" id="UP000034024">
    <property type="component" value="Chromosome"/>
</dbReference>
<proteinExistence type="predicted"/>